<dbReference type="EMBL" id="JBHTAG010000001">
    <property type="protein sequence ID" value="MFC7095753.1"/>
    <property type="molecule type" value="Genomic_DNA"/>
</dbReference>
<dbReference type="Pfam" id="PF09339">
    <property type="entry name" value="HTH_IclR"/>
    <property type="match status" value="1"/>
</dbReference>
<dbReference type="SMART" id="SM00346">
    <property type="entry name" value="HTH_ICLR"/>
    <property type="match status" value="1"/>
</dbReference>
<protein>
    <submittedName>
        <fullName evidence="6">IclR family transcriptional regulator</fullName>
    </submittedName>
</protein>
<dbReference type="InterPro" id="IPR005471">
    <property type="entry name" value="Tscrpt_reg_IclR_N"/>
</dbReference>
<dbReference type="RefSeq" id="WP_276239731.1">
    <property type="nucleotide sequence ID" value="NZ_CP119991.1"/>
</dbReference>
<dbReference type="Gene3D" id="1.10.10.10">
    <property type="entry name" value="Winged helix-like DNA-binding domain superfamily/Winged helix DNA-binding domain"/>
    <property type="match status" value="1"/>
</dbReference>
<dbReference type="InterPro" id="IPR036390">
    <property type="entry name" value="WH_DNA-bd_sf"/>
</dbReference>
<dbReference type="GeneID" id="79271964"/>
<dbReference type="AlphaFoldDB" id="A0ABD5WTF3"/>
<dbReference type="Proteomes" id="UP001596388">
    <property type="component" value="Unassembled WGS sequence"/>
</dbReference>
<dbReference type="InterPro" id="IPR011991">
    <property type="entry name" value="ArsR-like_HTH"/>
</dbReference>
<sequence>MGEYPVGASHTTARVVDALLEVDDAGVSELARELGLSKGTVHNHLQTLERLGVVRASDGRYRLGLALLDAGMTVRDRRSLYRSAREFVTELAETTGESAVLAVAEGDDAVYVDVRRPERNHYRFRAGSRVPLHTTAPGKVLLAHRSADEIDRYATAVDATPTDRTFDGSRALRKELRSVEDRGLAFDRGEFSSDMRGVAAPITAGGTAVGALGVQGPNERFSGKRLDEDLPGLVLSTAKQAGLALDQ</sequence>
<keyword evidence="2" id="KW-0238">DNA-binding</keyword>
<comment type="caution">
    <text evidence="6">The sequence shown here is derived from an EMBL/GenBank/DDBJ whole genome shotgun (WGS) entry which is preliminary data.</text>
</comment>
<keyword evidence="1" id="KW-0805">Transcription regulation</keyword>
<accession>A0ABD5WTF3</accession>
<dbReference type="InterPro" id="IPR050707">
    <property type="entry name" value="HTH_MetabolicPath_Reg"/>
</dbReference>
<evidence type="ECO:0000256" key="1">
    <source>
        <dbReference type="ARBA" id="ARBA00023015"/>
    </source>
</evidence>
<dbReference type="PANTHER" id="PTHR30136">
    <property type="entry name" value="HELIX-TURN-HELIX TRANSCRIPTIONAL REGULATOR, ICLR FAMILY"/>
    <property type="match status" value="1"/>
</dbReference>
<evidence type="ECO:0000313" key="6">
    <source>
        <dbReference type="EMBL" id="MFC7095753.1"/>
    </source>
</evidence>
<dbReference type="Gene3D" id="3.30.450.40">
    <property type="match status" value="1"/>
</dbReference>
<evidence type="ECO:0000259" key="5">
    <source>
        <dbReference type="PROSITE" id="PS51078"/>
    </source>
</evidence>
<dbReference type="SUPFAM" id="SSF46785">
    <property type="entry name" value="Winged helix' DNA-binding domain"/>
    <property type="match status" value="1"/>
</dbReference>
<dbReference type="InterPro" id="IPR036388">
    <property type="entry name" value="WH-like_DNA-bd_sf"/>
</dbReference>
<name>A0ABD5WTF3_9EURY</name>
<dbReference type="PROSITE" id="PS51078">
    <property type="entry name" value="ICLR_ED"/>
    <property type="match status" value="1"/>
</dbReference>
<feature type="domain" description="IclR-ED" evidence="5">
    <location>
        <begin position="66"/>
        <end position="247"/>
    </location>
</feature>
<organism evidence="6 7">
    <name type="scientific">Halobaculum marinum</name>
    <dbReference type="NCBI Taxonomy" id="3031996"/>
    <lineage>
        <taxon>Archaea</taxon>
        <taxon>Methanobacteriati</taxon>
        <taxon>Methanobacteriota</taxon>
        <taxon>Stenosarchaea group</taxon>
        <taxon>Halobacteria</taxon>
        <taxon>Halobacteriales</taxon>
        <taxon>Haloferacaceae</taxon>
        <taxon>Halobaculum</taxon>
    </lineage>
</organism>
<evidence type="ECO:0000313" key="7">
    <source>
        <dbReference type="Proteomes" id="UP001596388"/>
    </source>
</evidence>
<reference evidence="6 7" key="1">
    <citation type="journal article" date="2019" name="Int. J. Syst. Evol. Microbiol.">
        <title>The Global Catalogue of Microorganisms (GCM) 10K type strain sequencing project: providing services to taxonomists for standard genome sequencing and annotation.</title>
        <authorList>
            <consortium name="The Broad Institute Genomics Platform"/>
            <consortium name="The Broad Institute Genome Sequencing Center for Infectious Disease"/>
            <person name="Wu L."/>
            <person name="Ma J."/>
        </authorList>
    </citation>
    <scope>NUCLEOTIDE SEQUENCE [LARGE SCALE GENOMIC DNA]</scope>
    <source>
        <strain evidence="6 7">DT55</strain>
    </source>
</reference>
<feature type="domain" description="HTH iclR-type" evidence="4">
    <location>
        <begin position="6"/>
        <end position="65"/>
    </location>
</feature>
<dbReference type="CDD" id="cd00090">
    <property type="entry name" value="HTH_ARSR"/>
    <property type="match status" value="1"/>
</dbReference>
<dbReference type="SUPFAM" id="SSF55781">
    <property type="entry name" value="GAF domain-like"/>
    <property type="match status" value="1"/>
</dbReference>
<dbReference type="PANTHER" id="PTHR30136:SF35">
    <property type="entry name" value="HTH-TYPE TRANSCRIPTIONAL REGULATOR RV1719"/>
    <property type="match status" value="1"/>
</dbReference>
<proteinExistence type="predicted"/>
<gene>
    <name evidence="6" type="ORF">ACFQKD_00415</name>
</gene>
<evidence type="ECO:0000256" key="2">
    <source>
        <dbReference type="ARBA" id="ARBA00023125"/>
    </source>
</evidence>
<keyword evidence="3" id="KW-0804">Transcription</keyword>
<dbReference type="GO" id="GO:0003677">
    <property type="term" value="F:DNA binding"/>
    <property type="evidence" value="ECO:0007669"/>
    <property type="project" value="UniProtKB-KW"/>
</dbReference>
<keyword evidence="7" id="KW-1185">Reference proteome</keyword>
<dbReference type="GO" id="GO:0006355">
    <property type="term" value="P:regulation of DNA-templated transcription"/>
    <property type="evidence" value="ECO:0007669"/>
    <property type="project" value="UniProtKB-ARBA"/>
</dbReference>
<dbReference type="InterPro" id="IPR014757">
    <property type="entry name" value="Tscrpt_reg_IclR_C"/>
</dbReference>
<evidence type="ECO:0000259" key="4">
    <source>
        <dbReference type="PROSITE" id="PS51077"/>
    </source>
</evidence>
<evidence type="ECO:0000256" key="3">
    <source>
        <dbReference type="ARBA" id="ARBA00023163"/>
    </source>
</evidence>
<dbReference type="Pfam" id="PF01614">
    <property type="entry name" value="IclR_C"/>
    <property type="match status" value="1"/>
</dbReference>
<dbReference type="PROSITE" id="PS51077">
    <property type="entry name" value="HTH_ICLR"/>
    <property type="match status" value="1"/>
</dbReference>
<dbReference type="InterPro" id="IPR029016">
    <property type="entry name" value="GAF-like_dom_sf"/>
</dbReference>